<evidence type="ECO:0000259" key="6">
    <source>
        <dbReference type="Pfam" id="PF01593"/>
    </source>
</evidence>
<keyword evidence="3 5" id="KW-0560">Oxidoreductase</keyword>
<name>A0A841ZLJ6_9LIST</name>
<evidence type="ECO:0000256" key="1">
    <source>
        <dbReference type="ARBA" id="ARBA00004829"/>
    </source>
</evidence>
<dbReference type="InterPro" id="IPR002937">
    <property type="entry name" value="Amino_oxidase"/>
</dbReference>
<evidence type="ECO:0000256" key="2">
    <source>
        <dbReference type="ARBA" id="ARBA00022746"/>
    </source>
</evidence>
<dbReference type="PANTHER" id="PTHR43734:SF1">
    <property type="entry name" value="PHYTOENE DESATURASE"/>
    <property type="match status" value="1"/>
</dbReference>
<feature type="domain" description="Amine oxidase" evidence="6">
    <location>
        <begin position="13"/>
        <end position="488"/>
    </location>
</feature>
<comment type="pathway">
    <text evidence="1 5">Carotenoid biosynthesis.</text>
</comment>
<dbReference type="NCBIfam" id="TIGR02734">
    <property type="entry name" value="crtI_fam"/>
    <property type="match status" value="1"/>
</dbReference>
<dbReference type="PRINTS" id="PR00419">
    <property type="entry name" value="ADXRDTASE"/>
</dbReference>
<gene>
    <name evidence="7" type="primary">crtI</name>
    <name evidence="7" type="ORF">HB912_01855</name>
</gene>
<evidence type="ECO:0000313" key="7">
    <source>
        <dbReference type="EMBL" id="MBC1520387.1"/>
    </source>
</evidence>
<dbReference type="InterPro" id="IPR014105">
    <property type="entry name" value="Carotenoid/retinoid_OxRdtase"/>
</dbReference>
<dbReference type="EMBL" id="JAARRM010000001">
    <property type="protein sequence ID" value="MBC1520387.1"/>
    <property type="molecule type" value="Genomic_DNA"/>
</dbReference>
<evidence type="ECO:0000256" key="3">
    <source>
        <dbReference type="ARBA" id="ARBA00023002"/>
    </source>
</evidence>
<keyword evidence="2 5" id="KW-0125">Carotenoid biosynthesis</keyword>
<organism evidence="7 8">
    <name type="scientific">Listeria aquatica</name>
    <dbReference type="NCBI Taxonomy" id="1494960"/>
    <lineage>
        <taxon>Bacteria</taxon>
        <taxon>Bacillati</taxon>
        <taxon>Bacillota</taxon>
        <taxon>Bacilli</taxon>
        <taxon>Bacillales</taxon>
        <taxon>Listeriaceae</taxon>
        <taxon>Listeria</taxon>
    </lineage>
</organism>
<dbReference type="AlphaFoldDB" id="A0A841ZLJ6"/>
<comment type="caution">
    <text evidence="7">The sequence shown here is derived from an EMBL/GenBank/DDBJ whole genome shotgun (WGS) entry which is preliminary data.</text>
</comment>
<dbReference type="PANTHER" id="PTHR43734">
    <property type="entry name" value="PHYTOENE DESATURASE"/>
    <property type="match status" value="1"/>
</dbReference>
<sequence length="500" mass="56588">MAKKVAIIGAGPGGLATAMRLLANGYQVDIFEKNSVIGGRTSRLSLGNYFFDMGPSSLTMPHQLTSLFMNSNRNLHDYLTLLPIDPLYRLFFPSGKTFAPSGDQKATLNELNRVFPGNEMNFYRFMSGNAKKILYLTPLLDYSFGSLKDFVRPTMLRAIPSLSIGRTLIDETSKYFEDEELQLAFTFQMKYMGMSPWEIPGIYSVLPFSEYYYGSFHPTGGQSQILQAMKTVIEEYHGQIHLNAAVAKVNTSKHEITGIELRDGRLVQADHYIMNADLSYAVKNLFVTEKPLKFKNKMAQKKYSASAFVIYLGLDTLLPVDHQTVLFPKNYKVHADETTNLKVLSDDFSIHITNPSVTDTTMAPIGHSAVRIMVSVPNNESQIDWDQEREPFRNKILDTVKAKLHLEDLEEHIVEERVITPKEWEKDFHIHLGAIFGMMQSFRQIGMGNPVNKLHKQFKNLFVVGTSAHTGTSLPYIMESAKYAVNKIIKKDLQNIQTPD</sequence>
<dbReference type="Gene3D" id="3.50.50.60">
    <property type="entry name" value="FAD/NAD(P)-binding domain"/>
    <property type="match status" value="2"/>
</dbReference>
<accession>A0A841ZLJ6</accession>
<dbReference type="RefSeq" id="WP_185371962.1">
    <property type="nucleotide sequence ID" value="NZ_JAARRM010000001.1"/>
</dbReference>
<proteinExistence type="inferred from homology"/>
<evidence type="ECO:0000256" key="5">
    <source>
        <dbReference type="RuleBase" id="RU362075"/>
    </source>
</evidence>
<dbReference type="InterPro" id="IPR036188">
    <property type="entry name" value="FAD/NAD-bd_sf"/>
</dbReference>
<dbReference type="GO" id="GO:0016117">
    <property type="term" value="P:carotenoid biosynthetic process"/>
    <property type="evidence" value="ECO:0007669"/>
    <property type="project" value="UniProtKB-KW"/>
</dbReference>
<dbReference type="SUPFAM" id="SSF51905">
    <property type="entry name" value="FAD/NAD(P)-binding domain"/>
    <property type="match status" value="1"/>
</dbReference>
<dbReference type="Proteomes" id="UP000559885">
    <property type="component" value="Unassembled WGS sequence"/>
</dbReference>
<comment type="similarity">
    <text evidence="4">Belongs to the carotenoid/retinoid oxidoreductase family. CrtN subfamily.</text>
</comment>
<dbReference type="Pfam" id="PF01593">
    <property type="entry name" value="Amino_oxidase"/>
    <property type="match status" value="1"/>
</dbReference>
<reference evidence="7 8" key="1">
    <citation type="submission" date="2020-03" db="EMBL/GenBank/DDBJ databases">
        <title>Soil Listeria distribution.</title>
        <authorList>
            <person name="Liao J."/>
            <person name="Wiedmann M."/>
        </authorList>
    </citation>
    <scope>NUCLEOTIDE SEQUENCE [LARGE SCALE GENOMIC DNA]</scope>
    <source>
        <strain evidence="7 8">FSL L7-1507</strain>
    </source>
</reference>
<evidence type="ECO:0000256" key="4">
    <source>
        <dbReference type="ARBA" id="ARBA00038322"/>
    </source>
</evidence>
<protein>
    <submittedName>
        <fullName evidence="7">Phytoene desaturase</fullName>
    </submittedName>
</protein>
<dbReference type="GO" id="GO:0016491">
    <property type="term" value="F:oxidoreductase activity"/>
    <property type="evidence" value="ECO:0007669"/>
    <property type="project" value="UniProtKB-KW"/>
</dbReference>
<evidence type="ECO:0000313" key="8">
    <source>
        <dbReference type="Proteomes" id="UP000559885"/>
    </source>
</evidence>